<comment type="catalytic activity">
    <reaction evidence="1">
        <text>ATP + protein L-histidine = ADP + protein N-phospho-L-histidine.</text>
        <dbReference type="EC" id="2.7.13.3"/>
    </reaction>
</comment>
<dbReference type="Pfam" id="PF02518">
    <property type="entry name" value="HATPase_c"/>
    <property type="match status" value="1"/>
</dbReference>
<dbReference type="Proteomes" id="UP000295388">
    <property type="component" value="Unassembled WGS sequence"/>
</dbReference>
<dbReference type="RefSeq" id="WP_133799779.1">
    <property type="nucleotide sequence ID" value="NZ_SNWQ01000004.1"/>
</dbReference>
<dbReference type="CDD" id="cd16917">
    <property type="entry name" value="HATPase_UhpB-NarQ-NarX-like"/>
    <property type="match status" value="1"/>
</dbReference>
<dbReference type="InterPro" id="IPR050482">
    <property type="entry name" value="Sensor_HK_TwoCompSys"/>
</dbReference>
<reference evidence="11 12" key="1">
    <citation type="submission" date="2019-03" db="EMBL/GenBank/DDBJ databases">
        <title>Genomic Encyclopedia of Type Strains, Phase III (KMG-III): the genomes of soil and plant-associated and newly described type strains.</title>
        <authorList>
            <person name="Whitman W."/>
        </authorList>
    </citation>
    <scope>NUCLEOTIDE SEQUENCE [LARGE SCALE GENOMIC DNA]</scope>
    <source>
        <strain evidence="11 12">VKM Ac-2527</strain>
    </source>
</reference>
<dbReference type="InterPro" id="IPR003594">
    <property type="entry name" value="HATPase_dom"/>
</dbReference>
<dbReference type="Gene3D" id="1.20.5.1930">
    <property type="match status" value="1"/>
</dbReference>
<evidence type="ECO:0000256" key="7">
    <source>
        <dbReference type="ARBA" id="ARBA00022840"/>
    </source>
</evidence>
<dbReference type="PANTHER" id="PTHR24421">
    <property type="entry name" value="NITRATE/NITRITE SENSOR PROTEIN NARX-RELATED"/>
    <property type="match status" value="1"/>
</dbReference>
<dbReference type="EMBL" id="SNWQ01000004">
    <property type="protein sequence ID" value="TDO50578.1"/>
    <property type="molecule type" value="Genomic_DNA"/>
</dbReference>
<evidence type="ECO:0000256" key="2">
    <source>
        <dbReference type="ARBA" id="ARBA00012438"/>
    </source>
</evidence>
<keyword evidence="4" id="KW-0808">Transferase</keyword>
<dbReference type="GO" id="GO:0005524">
    <property type="term" value="F:ATP binding"/>
    <property type="evidence" value="ECO:0007669"/>
    <property type="project" value="UniProtKB-KW"/>
</dbReference>
<name>A0A4V3CAG5_9ACTN</name>
<dbReference type="Gene3D" id="3.30.565.10">
    <property type="entry name" value="Histidine kinase-like ATPase, C-terminal domain"/>
    <property type="match status" value="1"/>
</dbReference>
<evidence type="ECO:0000256" key="5">
    <source>
        <dbReference type="ARBA" id="ARBA00022741"/>
    </source>
</evidence>
<keyword evidence="9" id="KW-0472">Membrane</keyword>
<dbReference type="AlphaFoldDB" id="A0A4V3CAG5"/>
<feature type="transmembrane region" description="Helical" evidence="9">
    <location>
        <begin position="107"/>
        <end position="133"/>
    </location>
</feature>
<evidence type="ECO:0000256" key="4">
    <source>
        <dbReference type="ARBA" id="ARBA00022679"/>
    </source>
</evidence>
<evidence type="ECO:0000256" key="9">
    <source>
        <dbReference type="SAM" id="Phobius"/>
    </source>
</evidence>
<accession>A0A4V3CAG5</accession>
<keyword evidence="9" id="KW-0812">Transmembrane</keyword>
<evidence type="ECO:0000256" key="6">
    <source>
        <dbReference type="ARBA" id="ARBA00022777"/>
    </source>
</evidence>
<dbReference type="GO" id="GO:0046983">
    <property type="term" value="F:protein dimerization activity"/>
    <property type="evidence" value="ECO:0007669"/>
    <property type="project" value="InterPro"/>
</dbReference>
<dbReference type="GO" id="GO:0016020">
    <property type="term" value="C:membrane"/>
    <property type="evidence" value="ECO:0007669"/>
    <property type="project" value="InterPro"/>
</dbReference>
<protein>
    <recommendedName>
        <fullName evidence="2">histidine kinase</fullName>
        <ecNumber evidence="2">2.7.13.3</ecNumber>
    </recommendedName>
</protein>
<evidence type="ECO:0000313" key="11">
    <source>
        <dbReference type="EMBL" id="TDO50578.1"/>
    </source>
</evidence>
<dbReference type="SMART" id="SM00387">
    <property type="entry name" value="HATPase_c"/>
    <property type="match status" value="1"/>
</dbReference>
<gene>
    <name evidence="11" type="ORF">EV643_10471</name>
</gene>
<dbReference type="Pfam" id="PF07730">
    <property type="entry name" value="HisKA_3"/>
    <property type="match status" value="1"/>
</dbReference>
<evidence type="ECO:0000256" key="8">
    <source>
        <dbReference type="ARBA" id="ARBA00023012"/>
    </source>
</evidence>
<feature type="transmembrane region" description="Helical" evidence="9">
    <location>
        <begin position="145"/>
        <end position="163"/>
    </location>
</feature>
<sequence length="697" mass="74290">MTSDLEAQYDHRRSVAATVLLGVAVAEAVLTVVASALSGLPWSRLVDLLVVSNTILGMALAVAGWPIAFYRPRNLIGWVLLLGGCCYAFTGTGMAVLAWAAGDGWGWRVFATVVNGFGWNWAVAFFIPLALVLFPDGRLRSRLRWFVGLLLVNTGGLMVAGVLDPLGGMSAELGIQAYPAPPWTGQPSWLNAIWGIGLLASYLGAFVILVITYRRGDDVVRRRMLWLVMAMVVVVSAFTLEAVLSTESLLLGILPIVLIPLSITIAVLRYQLLDIRLVVSRSLLYLLLTGGVIAAYLGLVALMDQAVRRQVSLGSSVLATLLIALAFNPVRLWLQSLIHRAFYGARRDPVRAIAAIGERLGEIGTGTGEGVGAGAGLDGVLEALCRVMHFPAASIVVGELVVAGHGELPAARQAIVLHSGEQRIGELVVGLRSGEHRLDAADERVLSLLAAPLTVAVQAGRLADELQVSRQRVISGREEERRRIRRDLHDGLGPVLTGVVLNADAALRLLEADRARSAELLANLRDQTIGAIEEIRRLAYDLRPPVLDGMGLLGALREHAAVLSGRTVLSGRAGEGALTVTVEAPVELPELPAAVEVAAYRIVTEALTNVIRHSTASRAVVTLSVAETALRVEVRDNGVNAEDSWQPGVGLTSIRERTAELGGESEIRYDRTGGQVRVSLPLPVRVSPAESELGAGG</sequence>
<keyword evidence="6 11" id="KW-0418">Kinase</keyword>
<keyword evidence="5" id="KW-0547">Nucleotide-binding</keyword>
<comment type="caution">
    <text evidence="11">The sequence shown here is derived from an EMBL/GenBank/DDBJ whole genome shotgun (WGS) entry which is preliminary data.</text>
</comment>
<dbReference type="GO" id="GO:0000155">
    <property type="term" value="F:phosphorelay sensor kinase activity"/>
    <property type="evidence" value="ECO:0007669"/>
    <property type="project" value="InterPro"/>
</dbReference>
<proteinExistence type="predicted"/>
<keyword evidence="9" id="KW-1133">Transmembrane helix</keyword>
<dbReference type="InterPro" id="IPR011712">
    <property type="entry name" value="Sig_transdc_His_kin_sub3_dim/P"/>
</dbReference>
<dbReference type="PANTHER" id="PTHR24421:SF10">
    <property type="entry name" value="NITRATE_NITRITE SENSOR PROTEIN NARQ"/>
    <property type="match status" value="1"/>
</dbReference>
<feature type="transmembrane region" description="Helical" evidence="9">
    <location>
        <begin position="315"/>
        <end position="334"/>
    </location>
</feature>
<dbReference type="OrthoDB" id="227596at2"/>
<feature type="transmembrane region" description="Helical" evidence="9">
    <location>
        <begin position="250"/>
        <end position="270"/>
    </location>
</feature>
<feature type="transmembrane region" description="Helical" evidence="9">
    <location>
        <begin position="192"/>
        <end position="213"/>
    </location>
</feature>
<evidence type="ECO:0000313" key="12">
    <source>
        <dbReference type="Proteomes" id="UP000295388"/>
    </source>
</evidence>
<feature type="transmembrane region" description="Helical" evidence="9">
    <location>
        <begin position="49"/>
        <end position="68"/>
    </location>
</feature>
<evidence type="ECO:0000256" key="1">
    <source>
        <dbReference type="ARBA" id="ARBA00000085"/>
    </source>
</evidence>
<dbReference type="SUPFAM" id="SSF55874">
    <property type="entry name" value="ATPase domain of HSP90 chaperone/DNA topoisomerase II/histidine kinase"/>
    <property type="match status" value="1"/>
</dbReference>
<keyword evidence="3" id="KW-0597">Phosphoprotein</keyword>
<evidence type="ECO:0000256" key="3">
    <source>
        <dbReference type="ARBA" id="ARBA00022553"/>
    </source>
</evidence>
<dbReference type="EC" id="2.7.13.3" evidence="2"/>
<organism evidence="11 12">
    <name type="scientific">Kribbella caucasensis</name>
    <dbReference type="NCBI Taxonomy" id="2512215"/>
    <lineage>
        <taxon>Bacteria</taxon>
        <taxon>Bacillati</taxon>
        <taxon>Actinomycetota</taxon>
        <taxon>Actinomycetes</taxon>
        <taxon>Propionibacteriales</taxon>
        <taxon>Kribbellaceae</taxon>
        <taxon>Kribbella</taxon>
    </lineage>
</organism>
<feature type="transmembrane region" description="Helical" evidence="9">
    <location>
        <begin position="282"/>
        <end position="303"/>
    </location>
</feature>
<feature type="transmembrane region" description="Helical" evidence="9">
    <location>
        <begin position="225"/>
        <end position="244"/>
    </location>
</feature>
<feature type="transmembrane region" description="Helical" evidence="9">
    <location>
        <begin position="15"/>
        <end position="37"/>
    </location>
</feature>
<evidence type="ECO:0000259" key="10">
    <source>
        <dbReference type="SMART" id="SM00387"/>
    </source>
</evidence>
<keyword evidence="8" id="KW-0902">Two-component regulatory system</keyword>
<feature type="domain" description="Histidine kinase/HSP90-like ATPase" evidence="10">
    <location>
        <begin position="594"/>
        <end position="684"/>
    </location>
</feature>
<keyword evidence="12" id="KW-1185">Reference proteome</keyword>
<keyword evidence="7" id="KW-0067">ATP-binding</keyword>
<feature type="transmembrane region" description="Helical" evidence="9">
    <location>
        <begin position="75"/>
        <end position="101"/>
    </location>
</feature>
<dbReference type="InterPro" id="IPR036890">
    <property type="entry name" value="HATPase_C_sf"/>
</dbReference>